<evidence type="ECO:0000313" key="2">
    <source>
        <dbReference type="EnsemblMetazoa" id="CapteP108299"/>
    </source>
</evidence>
<proteinExistence type="predicted"/>
<dbReference type="HOGENOM" id="CLU_2707196_0_0_1"/>
<dbReference type="Proteomes" id="UP000014760">
    <property type="component" value="Unassembled WGS sequence"/>
</dbReference>
<evidence type="ECO:0000313" key="1">
    <source>
        <dbReference type="EMBL" id="ELT97177.1"/>
    </source>
</evidence>
<dbReference type="AlphaFoldDB" id="R7TUA9"/>
<dbReference type="EnsemblMetazoa" id="CapteT108299">
    <property type="protein sequence ID" value="CapteP108299"/>
    <property type="gene ID" value="CapteG108299"/>
</dbReference>
<dbReference type="EMBL" id="KB308638">
    <property type="protein sequence ID" value="ELT97177.1"/>
    <property type="molecule type" value="Genomic_DNA"/>
</dbReference>
<reference evidence="2" key="3">
    <citation type="submission" date="2015-06" db="UniProtKB">
        <authorList>
            <consortium name="EnsemblMetazoa"/>
        </authorList>
    </citation>
    <scope>IDENTIFICATION</scope>
</reference>
<evidence type="ECO:0000313" key="3">
    <source>
        <dbReference type="Proteomes" id="UP000014760"/>
    </source>
</evidence>
<sequence>MTGLSRCLKFEANIFDKSKCQHCFKPKELHSAAALECNKVSDTQQSPWVHSSYATLTKLLVYDVILTSCELLS</sequence>
<protein>
    <submittedName>
        <fullName evidence="1 2">Uncharacterized protein</fullName>
    </submittedName>
</protein>
<dbReference type="EMBL" id="AMQN01002200">
    <property type="status" value="NOT_ANNOTATED_CDS"/>
    <property type="molecule type" value="Genomic_DNA"/>
</dbReference>
<reference evidence="3" key="1">
    <citation type="submission" date="2012-12" db="EMBL/GenBank/DDBJ databases">
        <authorList>
            <person name="Hellsten U."/>
            <person name="Grimwood J."/>
            <person name="Chapman J.A."/>
            <person name="Shapiro H."/>
            <person name="Aerts A."/>
            <person name="Otillar R.P."/>
            <person name="Terry A.Y."/>
            <person name="Boore J.L."/>
            <person name="Simakov O."/>
            <person name="Marletaz F."/>
            <person name="Cho S.-J."/>
            <person name="Edsinger-Gonzales E."/>
            <person name="Havlak P."/>
            <person name="Kuo D.-H."/>
            <person name="Larsson T."/>
            <person name="Lv J."/>
            <person name="Arendt D."/>
            <person name="Savage R."/>
            <person name="Osoegawa K."/>
            <person name="de Jong P."/>
            <person name="Lindberg D.R."/>
            <person name="Seaver E.C."/>
            <person name="Weisblat D.A."/>
            <person name="Putnam N.H."/>
            <person name="Grigoriev I.V."/>
            <person name="Rokhsar D.S."/>
        </authorList>
    </citation>
    <scope>NUCLEOTIDE SEQUENCE</scope>
    <source>
        <strain evidence="3">I ESC-2004</strain>
    </source>
</reference>
<accession>R7TUA9</accession>
<dbReference type="OMA" id="WTSYAVN"/>
<keyword evidence="3" id="KW-1185">Reference proteome</keyword>
<reference evidence="1 3" key="2">
    <citation type="journal article" date="2013" name="Nature">
        <title>Insights into bilaterian evolution from three spiralian genomes.</title>
        <authorList>
            <person name="Simakov O."/>
            <person name="Marletaz F."/>
            <person name="Cho S.J."/>
            <person name="Edsinger-Gonzales E."/>
            <person name="Havlak P."/>
            <person name="Hellsten U."/>
            <person name="Kuo D.H."/>
            <person name="Larsson T."/>
            <person name="Lv J."/>
            <person name="Arendt D."/>
            <person name="Savage R."/>
            <person name="Osoegawa K."/>
            <person name="de Jong P."/>
            <person name="Grimwood J."/>
            <person name="Chapman J.A."/>
            <person name="Shapiro H."/>
            <person name="Aerts A."/>
            <person name="Otillar R.P."/>
            <person name="Terry A.Y."/>
            <person name="Boore J.L."/>
            <person name="Grigoriev I.V."/>
            <person name="Lindberg D.R."/>
            <person name="Seaver E.C."/>
            <person name="Weisblat D.A."/>
            <person name="Putnam N.H."/>
            <person name="Rokhsar D.S."/>
        </authorList>
    </citation>
    <scope>NUCLEOTIDE SEQUENCE</scope>
    <source>
        <strain evidence="1 3">I ESC-2004</strain>
    </source>
</reference>
<dbReference type="STRING" id="283909.R7TUA9"/>
<name>R7TUA9_CAPTE</name>
<organism evidence="1">
    <name type="scientific">Capitella teleta</name>
    <name type="common">Polychaete worm</name>
    <dbReference type="NCBI Taxonomy" id="283909"/>
    <lineage>
        <taxon>Eukaryota</taxon>
        <taxon>Metazoa</taxon>
        <taxon>Spiralia</taxon>
        <taxon>Lophotrochozoa</taxon>
        <taxon>Annelida</taxon>
        <taxon>Polychaeta</taxon>
        <taxon>Sedentaria</taxon>
        <taxon>Scolecida</taxon>
        <taxon>Capitellidae</taxon>
        <taxon>Capitella</taxon>
    </lineage>
</organism>
<gene>
    <name evidence="1" type="ORF">CAPTEDRAFT_108299</name>
</gene>
<dbReference type="OrthoDB" id="9942268at2759"/>